<feature type="signal peptide" evidence="2">
    <location>
        <begin position="1"/>
        <end position="16"/>
    </location>
</feature>
<feature type="compositionally biased region" description="Polar residues" evidence="1">
    <location>
        <begin position="72"/>
        <end position="115"/>
    </location>
</feature>
<evidence type="ECO:0000256" key="1">
    <source>
        <dbReference type="SAM" id="MobiDB-lite"/>
    </source>
</evidence>
<dbReference type="EMBL" id="JABSTU010000007">
    <property type="protein sequence ID" value="KAH8024740.1"/>
    <property type="molecule type" value="Genomic_DNA"/>
</dbReference>
<protein>
    <submittedName>
        <fullName evidence="3">Uncharacterized protein</fullName>
    </submittedName>
</protein>
<reference evidence="3" key="2">
    <citation type="submission" date="2021-09" db="EMBL/GenBank/DDBJ databases">
        <authorList>
            <person name="Jia N."/>
            <person name="Wang J."/>
            <person name="Shi W."/>
            <person name="Du L."/>
            <person name="Sun Y."/>
            <person name="Zhan W."/>
            <person name="Jiang J."/>
            <person name="Wang Q."/>
            <person name="Zhang B."/>
            <person name="Ji P."/>
            <person name="Sakyi L.B."/>
            <person name="Cui X."/>
            <person name="Yuan T."/>
            <person name="Jiang B."/>
            <person name="Yang W."/>
            <person name="Lam T.T.-Y."/>
            <person name="Chang Q."/>
            <person name="Ding S."/>
            <person name="Wang X."/>
            <person name="Zhu J."/>
            <person name="Ruan X."/>
            <person name="Zhao L."/>
            <person name="Wei J."/>
            <person name="Que T."/>
            <person name="Du C."/>
            <person name="Cheng J."/>
            <person name="Dai P."/>
            <person name="Han X."/>
            <person name="Huang E."/>
            <person name="Gao Y."/>
            <person name="Liu J."/>
            <person name="Shao H."/>
            <person name="Ye R."/>
            <person name="Li L."/>
            <person name="Wei W."/>
            <person name="Wang X."/>
            <person name="Wang C."/>
            <person name="Huo Q."/>
            <person name="Li W."/>
            <person name="Guo W."/>
            <person name="Chen H."/>
            <person name="Chen S."/>
            <person name="Zhou L."/>
            <person name="Zhou L."/>
            <person name="Ni X."/>
            <person name="Tian J."/>
            <person name="Zhou Y."/>
            <person name="Sheng Y."/>
            <person name="Liu T."/>
            <person name="Pan Y."/>
            <person name="Xia L."/>
            <person name="Li J."/>
            <person name="Zhao F."/>
            <person name="Cao W."/>
        </authorList>
    </citation>
    <scope>NUCLEOTIDE SEQUENCE</scope>
    <source>
        <strain evidence="3">Rmic-2018</strain>
        <tissue evidence="3">Larvae</tissue>
    </source>
</reference>
<organism evidence="3 4">
    <name type="scientific">Rhipicephalus microplus</name>
    <name type="common">Cattle tick</name>
    <name type="synonym">Boophilus microplus</name>
    <dbReference type="NCBI Taxonomy" id="6941"/>
    <lineage>
        <taxon>Eukaryota</taxon>
        <taxon>Metazoa</taxon>
        <taxon>Ecdysozoa</taxon>
        <taxon>Arthropoda</taxon>
        <taxon>Chelicerata</taxon>
        <taxon>Arachnida</taxon>
        <taxon>Acari</taxon>
        <taxon>Parasitiformes</taxon>
        <taxon>Ixodida</taxon>
        <taxon>Ixodoidea</taxon>
        <taxon>Ixodidae</taxon>
        <taxon>Rhipicephalinae</taxon>
        <taxon>Rhipicephalus</taxon>
        <taxon>Boophilus</taxon>
    </lineage>
</organism>
<feature type="compositionally biased region" description="Gly residues" evidence="1">
    <location>
        <begin position="356"/>
        <end position="366"/>
    </location>
</feature>
<name>A0A9J6DRQ2_RHIMP</name>
<feature type="compositionally biased region" description="Low complexity" evidence="1">
    <location>
        <begin position="36"/>
        <end position="51"/>
    </location>
</feature>
<feature type="region of interest" description="Disordered" evidence="1">
    <location>
        <begin position="72"/>
        <end position="142"/>
    </location>
</feature>
<sequence length="403" mass="40547">MVVNNLLLALVCCALGSSQVAHLSLHKTKQPPTLPAPATTPASTVVTTEAPSANATITEDYQLTRKPQIGTWTAGGQKSSLVSTFGQKTPKGSGSNSSEPLRSPWSGTGESFWQVSGSGQSGSGWSSSANDTAGSGSGWGWGSSGNGSLNDLKAWGQASGFGQGNKWGAVKGQGIGQGSGWGGGSGQGFGQSSGGGADKAKAPDKVVARAVVKAEAGAAMVINKLLLALACCAVASPQVAQHLALHKTKRPTTLPAPARTLAATLGTTEAPSVNITVTEDYPLTREPQIGTWTAGGSLKSSRVSKPENKTLQDSVSTSSAPPRGPWNGTGESFWKVSGSGESGSGWSSSSNDTAGSGSGWGWGSSGNGDIKNGKAWRQASGFGSGNKWGAVKEQGQSCLAAVV</sequence>
<feature type="region of interest" description="Disordered" evidence="1">
    <location>
        <begin position="287"/>
        <end position="403"/>
    </location>
</feature>
<feature type="compositionally biased region" description="Low complexity" evidence="1">
    <location>
        <begin position="344"/>
        <end position="355"/>
    </location>
</feature>
<keyword evidence="4" id="KW-1185">Reference proteome</keyword>
<evidence type="ECO:0000313" key="3">
    <source>
        <dbReference type="EMBL" id="KAH8024740.1"/>
    </source>
</evidence>
<evidence type="ECO:0000256" key="2">
    <source>
        <dbReference type="SAM" id="SignalP"/>
    </source>
</evidence>
<evidence type="ECO:0000313" key="4">
    <source>
        <dbReference type="Proteomes" id="UP000821866"/>
    </source>
</evidence>
<feature type="region of interest" description="Disordered" evidence="1">
    <location>
        <begin position="28"/>
        <end position="51"/>
    </location>
</feature>
<gene>
    <name evidence="3" type="ORF">HPB51_001154</name>
</gene>
<dbReference type="AlphaFoldDB" id="A0A9J6DRQ2"/>
<feature type="chain" id="PRO_5039886798" evidence="2">
    <location>
        <begin position="17"/>
        <end position="403"/>
    </location>
</feature>
<accession>A0A9J6DRQ2</accession>
<dbReference type="Proteomes" id="UP000821866">
    <property type="component" value="Unassembled WGS sequence"/>
</dbReference>
<dbReference type="VEuPathDB" id="VectorBase:LOC119169515"/>
<proteinExistence type="predicted"/>
<reference evidence="3" key="1">
    <citation type="journal article" date="2020" name="Cell">
        <title>Large-Scale Comparative Analyses of Tick Genomes Elucidate Their Genetic Diversity and Vector Capacities.</title>
        <authorList>
            <consortium name="Tick Genome and Microbiome Consortium (TIGMIC)"/>
            <person name="Jia N."/>
            <person name="Wang J."/>
            <person name="Shi W."/>
            <person name="Du L."/>
            <person name="Sun Y."/>
            <person name="Zhan W."/>
            <person name="Jiang J.F."/>
            <person name="Wang Q."/>
            <person name="Zhang B."/>
            <person name="Ji P."/>
            <person name="Bell-Sakyi L."/>
            <person name="Cui X.M."/>
            <person name="Yuan T.T."/>
            <person name="Jiang B.G."/>
            <person name="Yang W.F."/>
            <person name="Lam T.T."/>
            <person name="Chang Q.C."/>
            <person name="Ding S.J."/>
            <person name="Wang X.J."/>
            <person name="Zhu J.G."/>
            <person name="Ruan X.D."/>
            <person name="Zhao L."/>
            <person name="Wei J.T."/>
            <person name="Ye R.Z."/>
            <person name="Que T.C."/>
            <person name="Du C.H."/>
            <person name="Zhou Y.H."/>
            <person name="Cheng J.X."/>
            <person name="Dai P.F."/>
            <person name="Guo W.B."/>
            <person name="Han X.H."/>
            <person name="Huang E.J."/>
            <person name="Li L.F."/>
            <person name="Wei W."/>
            <person name="Gao Y.C."/>
            <person name="Liu J.Z."/>
            <person name="Shao H.Z."/>
            <person name="Wang X."/>
            <person name="Wang C.C."/>
            <person name="Yang T.C."/>
            <person name="Huo Q.B."/>
            <person name="Li W."/>
            <person name="Chen H.Y."/>
            <person name="Chen S.E."/>
            <person name="Zhou L.G."/>
            <person name="Ni X.B."/>
            <person name="Tian J.H."/>
            <person name="Sheng Y."/>
            <person name="Liu T."/>
            <person name="Pan Y.S."/>
            <person name="Xia L.Y."/>
            <person name="Li J."/>
            <person name="Zhao F."/>
            <person name="Cao W.C."/>
        </authorList>
    </citation>
    <scope>NUCLEOTIDE SEQUENCE</scope>
    <source>
        <strain evidence="3">Rmic-2018</strain>
    </source>
</reference>
<keyword evidence="2" id="KW-0732">Signal</keyword>
<comment type="caution">
    <text evidence="3">The sequence shown here is derived from an EMBL/GenBank/DDBJ whole genome shotgun (WGS) entry which is preliminary data.</text>
</comment>
<feature type="compositionally biased region" description="Polar residues" evidence="1">
    <location>
        <begin position="311"/>
        <end position="320"/>
    </location>
</feature>